<dbReference type="EMBL" id="JBHSAS010000006">
    <property type="protein sequence ID" value="MFC4027709.1"/>
    <property type="molecule type" value="Genomic_DNA"/>
</dbReference>
<accession>A0ABV8H6F7</accession>
<dbReference type="Pfam" id="PF05336">
    <property type="entry name" value="rhaM"/>
    <property type="match status" value="1"/>
</dbReference>
<dbReference type="RefSeq" id="WP_290233499.1">
    <property type="nucleotide sequence ID" value="NZ_JAUFPZ010000002.1"/>
</dbReference>
<dbReference type="InterPro" id="IPR008000">
    <property type="entry name" value="Rham/fucose_mutarotase"/>
</dbReference>
<protein>
    <submittedName>
        <fullName evidence="1">L-rhamnose mutarotase</fullName>
    </submittedName>
</protein>
<organism evidence="1 2">
    <name type="scientific">Zunongwangia endophytica</name>
    <dbReference type="NCBI Taxonomy" id="1808945"/>
    <lineage>
        <taxon>Bacteria</taxon>
        <taxon>Pseudomonadati</taxon>
        <taxon>Bacteroidota</taxon>
        <taxon>Flavobacteriia</taxon>
        <taxon>Flavobacteriales</taxon>
        <taxon>Flavobacteriaceae</taxon>
        <taxon>Zunongwangia</taxon>
    </lineage>
</organism>
<dbReference type="PANTHER" id="PTHR43239:SF1">
    <property type="entry name" value="UPF0734 PROTEIN DDB_G0273871_DDB_G0273177"/>
    <property type="match status" value="1"/>
</dbReference>
<evidence type="ECO:0000313" key="2">
    <source>
        <dbReference type="Proteomes" id="UP001595793"/>
    </source>
</evidence>
<gene>
    <name evidence="1" type="ORF">ACFOS1_09870</name>
</gene>
<dbReference type="Gene3D" id="3.30.70.100">
    <property type="match status" value="1"/>
</dbReference>
<comment type="caution">
    <text evidence="1">The sequence shown here is derived from an EMBL/GenBank/DDBJ whole genome shotgun (WGS) entry which is preliminary data.</text>
</comment>
<dbReference type="PANTHER" id="PTHR43239">
    <property type="entry name" value="UPF0734 PROTEIN DDB_G0273871/DDB_G0273177"/>
    <property type="match status" value="1"/>
</dbReference>
<reference evidence="2" key="1">
    <citation type="journal article" date="2019" name="Int. J. Syst. Evol. Microbiol.">
        <title>The Global Catalogue of Microorganisms (GCM) 10K type strain sequencing project: providing services to taxonomists for standard genome sequencing and annotation.</title>
        <authorList>
            <consortium name="The Broad Institute Genomics Platform"/>
            <consortium name="The Broad Institute Genome Sequencing Center for Infectious Disease"/>
            <person name="Wu L."/>
            <person name="Ma J."/>
        </authorList>
    </citation>
    <scope>NUCLEOTIDE SEQUENCE [LARGE SCALE GENOMIC DNA]</scope>
    <source>
        <strain evidence="2">CECT 9128</strain>
    </source>
</reference>
<keyword evidence="2" id="KW-1185">Reference proteome</keyword>
<dbReference type="SUPFAM" id="SSF54909">
    <property type="entry name" value="Dimeric alpha+beta barrel"/>
    <property type="match status" value="1"/>
</dbReference>
<dbReference type="InterPro" id="IPR052996">
    <property type="entry name" value="Carb_Metab_Mutarotase"/>
</dbReference>
<sequence>MKRYCFTCDLENDPELIAKYKEYHKKGNVWNEILESIRTSGISGMQIYLIETRLFMIMDTSDEFNLENKEVKDANNEIVQSWERLMGKFQKIPEFSKYGKKWVLMDKIFDLTENK</sequence>
<name>A0ABV8H6F7_9FLAO</name>
<evidence type="ECO:0000313" key="1">
    <source>
        <dbReference type="EMBL" id="MFC4027709.1"/>
    </source>
</evidence>
<dbReference type="Proteomes" id="UP001595793">
    <property type="component" value="Unassembled WGS sequence"/>
</dbReference>
<dbReference type="InterPro" id="IPR011008">
    <property type="entry name" value="Dimeric_a/b-barrel"/>
</dbReference>
<proteinExistence type="predicted"/>